<gene>
    <name evidence="1" type="ORF">MUK42_14920</name>
</gene>
<accession>A0A9E7I542</accession>
<dbReference type="AlphaFoldDB" id="A0A9E7I542"/>
<evidence type="ECO:0000313" key="2">
    <source>
        <dbReference type="Proteomes" id="UP001055439"/>
    </source>
</evidence>
<protein>
    <submittedName>
        <fullName evidence="1">Uncharacterized protein</fullName>
    </submittedName>
</protein>
<organism evidence="1 2">
    <name type="scientific">Musa troglodytarum</name>
    <name type="common">fe'i banana</name>
    <dbReference type="NCBI Taxonomy" id="320322"/>
    <lineage>
        <taxon>Eukaryota</taxon>
        <taxon>Viridiplantae</taxon>
        <taxon>Streptophyta</taxon>
        <taxon>Embryophyta</taxon>
        <taxon>Tracheophyta</taxon>
        <taxon>Spermatophyta</taxon>
        <taxon>Magnoliopsida</taxon>
        <taxon>Liliopsida</taxon>
        <taxon>Zingiberales</taxon>
        <taxon>Musaceae</taxon>
        <taxon>Musa</taxon>
    </lineage>
</organism>
<proteinExistence type="predicted"/>
<dbReference type="OrthoDB" id="420076at2759"/>
<sequence length="96" mass="10853">MDYNKESLEINKQSKEQLTKLSTDGVVNHKIVPKTISRALRKTEEVYLHMANKLVYANPELTLMGSCAPIEDPACDIICWMGAKLIDNKIMSTTIR</sequence>
<evidence type="ECO:0000313" key="1">
    <source>
        <dbReference type="EMBL" id="URE42114.1"/>
    </source>
</evidence>
<reference evidence="1" key="1">
    <citation type="submission" date="2022-05" db="EMBL/GenBank/DDBJ databases">
        <title>The Musa troglodytarum L. genome provides insights into the mechanism of non-climacteric behaviour and enrichment of carotenoids.</title>
        <authorList>
            <person name="Wang J."/>
        </authorList>
    </citation>
    <scope>NUCLEOTIDE SEQUENCE</scope>
    <source>
        <tissue evidence="1">Leaf</tissue>
    </source>
</reference>
<name>A0A9E7I542_9LILI</name>
<dbReference type="EMBL" id="CP097511">
    <property type="protein sequence ID" value="URE42114.1"/>
    <property type="molecule type" value="Genomic_DNA"/>
</dbReference>
<keyword evidence="2" id="KW-1185">Reference proteome</keyword>
<dbReference type="Proteomes" id="UP001055439">
    <property type="component" value="Chromosome 9"/>
</dbReference>